<evidence type="ECO:0008006" key="3">
    <source>
        <dbReference type="Google" id="ProtNLM"/>
    </source>
</evidence>
<accession>A0A1M5BRI6</accession>
<dbReference type="EMBL" id="FQUH01000010">
    <property type="protein sequence ID" value="SHF44971.1"/>
    <property type="molecule type" value="Genomic_DNA"/>
</dbReference>
<protein>
    <recommendedName>
        <fullName evidence="3">YgiT-type zinc finger domain-containing protein</fullName>
    </recommendedName>
</protein>
<proteinExistence type="predicted"/>
<reference evidence="2" key="1">
    <citation type="submission" date="2016-11" db="EMBL/GenBank/DDBJ databases">
        <authorList>
            <person name="Varghese N."/>
            <person name="Submissions S."/>
        </authorList>
    </citation>
    <scope>NUCLEOTIDE SEQUENCE [LARGE SCALE GENOMIC DNA]</scope>
    <source>
        <strain evidence="2">DSM 21264</strain>
    </source>
</reference>
<dbReference type="RefSeq" id="WP_072959363.1">
    <property type="nucleotide sequence ID" value="NZ_FQUH01000010.1"/>
</dbReference>
<dbReference type="Gene3D" id="3.10.20.860">
    <property type="match status" value="1"/>
</dbReference>
<sequence>MTEKQSGGKIWGICPLCGPVELRSQLRNVHLLGQTGMVMGIAVTTCKQCQQVVHVPDESLESVTTAYAQLTPPDIRG</sequence>
<evidence type="ECO:0000313" key="2">
    <source>
        <dbReference type="Proteomes" id="UP000184159"/>
    </source>
</evidence>
<dbReference type="AlphaFoldDB" id="A0A1M5BRI6"/>
<organism evidence="1 2">
    <name type="scientific">Vibrio gazogenes DSM 21264 = NBRC 103151</name>
    <dbReference type="NCBI Taxonomy" id="1123492"/>
    <lineage>
        <taxon>Bacteria</taxon>
        <taxon>Pseudomonadati</taxon>
        <taxon>Pseudomonadota</taxon>
        <taxon>Gammaproteobacteria</taxon>
        <taxon>Vibrionales</taxon>
        <taxon>Vibrionaceae</taxon>
        <taxon>Vibrio</taxon>
    </lineage>
</organism>
<keyword evidence="2" id="KW-1185">Reference proteome</keyword>
<gene>
    <name evidence="1" type="ORF">SAMN02745781_02308</name>
</gene>
<dbReference type="Proteomes" id="UP000184159">
    <property type="component" value="Unassembled WGS sequence"/>
</dbReference>
<evidence type="ECO:0000313" key="1">
    <source>
        <dbReference type="EMBL" id="SHF44971.1"/>
    </source>
</evidence>
<name>A0A1M5BRI6_VIBGA</name>